<evidence type="ECO:0000313" key="3">
    <source>
        <dbReference type="Proteomes" id="UP000585437"/>
    </source>
</evidence>
<feature type="domain" description="Metallo-beta-lactamase" evidence="1">
    <location>
        <begin position="73"/>
        <end position="241"/>
    </location>
</feature>
<dbReference type="SMART" id="SM00849">
    <property type="entry name" value="Lactamase_B"/>
    <property type="match status" value="1"/>
</dbReference>
<dbReference type="RefSeq" id="WP_184654656.1">
    <property type="nucleotide sequence ID" value="NZ_JACHBU010000003.1"/>
</dbReference>
<dbReference type="Proteomes" id="UP000585437">
    <property type="component" value="Unassembled WGS sequence"/>
</dbReference>
<dbReference type="Gene3D" id="3.60.15.10">
    <property type="entry name" value="Ribonuclease Z/Hydroxyacylglutathione hydrolase-like"/>
    <property type="match status" value="1"/>
</dbReference>
<dbReference type="PANTHER" id="PTHR36839">
    <property type="entry name" value="METALLO-BETA-LACTAMASE FAMILY PROTEIN (AFU_ORTHOLOGUE AFUA_5G12770)"/>
    <property type="match status" value="1"/>
</dbReference>
<dbReference type="EMBL" id="JACHBU010000003">
    <property type="protein sequence ID" value="MBB6508868.1"/>
    <property type="molecule type" value="Genomic_DNA"/>
</dbReference>
<proteinExistence type="predicted"/>
<dbReference type="InterPro" id="IPR036866">
    <property type="entry name" value="RibonucZ/Hydroxyglut_hydro"/>
</dbReference>
<dbReference type="InterPro" id="IPR001279">
    <property type="entry name" value="Metallo-B-lactamas"/>
</dbReference>
<dbReference type="PANTHER" id="PTHR36839:SF1">
    <property type="entry name" value="METALLO-BETA-LACTAMASE FAMILY PROTEIN (AFU_ORTHOLOGUE AFUA_5G12770)"/>
    <property type="match status" value="1"/>
</dbReference>
<evidence type="ECO:0000313" key="2">
    <source>
        <dbReference type="EMBL" id="MBB6508868.1"/>
    </source>
</evidence>
<organism evidence="2 3">
    <name type="scientific">Rhizobium soli</name>
    <dbReference type="NCBI Taxonomy" id="424798"/>
    <lineage>
        <taxon>Bacteria</taxon>
        <taxon>Pseudomonadati</taxon>
        <taxon>Pseudomonadota</taxon>
        <taxon>Alphaproteobacteria</taxon>
        <taxon>Hyphomicrobiales</taxon>
        <taxon>Rhizobiaceae</taxon>
        <taxon>Rhizobium/Agrobacterium group</taxon>
        <taxon>Rhizobium</taxon>
    </lineage>
</organism>
<protein>
    <recommendedName>
        <fullName evidence="1">Metallo-beta-lactamase domain-containing protein</fullName>
    </recommendedName>
</protein>
<reference evidence="2 3" key="1">
    <citation type="submission" date="2020-08" db="EMBL/GenBank/DDBJ databases">
        <title>The Agave Microbiome: Exploring the role of microbial communities in plant adaptations to desert environments.</title>
        <authorList>
            <person name="Partida-Martinez L.P."/>
        </authorList>
    </citation>
    <scope>NUCLEOTIDE SEQUENCE [LARGE SCALE GENOMIC DNA]</scope>
    <source>
        <strain evidence="2 3">AS3.12</strain>
    </source>
</reference>
<gene>
    <name evidence="2" type="ORF">F4695_002217</name>
</gene>
<sequence length="270" mass="29324">MTVFLCNACSTSYPDRAEPPASCPICLDDRQYVPASGQAWVSAEKLAQGHANSWLELERGLLSIRTVPAFAIGQRALLVQTPSGNILWDCIALLDEATKTLVKSLGGLSAIAISHPHYYSTMQDWAEAFDCPIYIHALDSQWIQRPSDHVRLWDEDALVLSSSATLVHAGGHFAGGTVMHWTARDGTGVLLAGDIVQVTPGADRVSFMWSYPNMMPLSAPEVADVAERLAAWPFERIYGAFAKQDIRRDGQAIVARSAEAYIARITPGAG</sequence>
<comment type="caution">
    <text evidence="2">The sequence shown here is derived from an EMBL/GenBank/DDBJ whole genome shotgun (WGS) entry which is preliminary data.</text>
</comment>
<accession>A0A7X0JJV3</accession>
<evidence type="ECO:0000259" key="1">
    <source>
        <dbReference type="SMART" id="SM00849"/>
    </source>
</evidence>
<keyword evidence="3" id="KW-1185">Reference proteome</keyword>
<dbReference type="AlphaFoldDB" id="A0A7X0JJV3"/>
<dbReference type="SUPFAM" id="SSF56281">
    <property type="entry name" value="Metallo-hydrolase/oxidoreductase"/>
    <property type="match status" value="1"/>
</dbReference>
<name>A0A7X0JJV3_9HYPH</name>